<sequence>MIHICIGITKIIQSIGILRIETYCCFYGFYAIRFSVPSIVNYSQPEIKPGIFRSNLNSFVLWYESPGGFFQFLIFREILQGFFKYGFCPVFDSGNPEDFAEMGGGFRSSK</sequence>
<dbReference type="KEGG" id="dmm:dnm_090660"/>
<gene>
    <name evidence="1" type="ORF">dnm_090660</name>
</gene>
<name>A0A975BX85_9BACT</name>
<dbReference type="EMBL" id="CP061800">
    <property type="protein sequence ID" value="QTA92973.1"/>
    <property type="molecule type" value="Genomic_DNA"/>
</dbReference>
<evidence type="ECO:0000313" key="1">
    <source>
        <dbReference type="EMBL" id="QTA92973.1"/>
    </source>
</evidence>
<proteinExistence type="predicted"/>
<reference evidence="1" key="1">
    <citation type="journal article" date="2021" name="Microb. Physiol.">
        <title>Proteogenomic Insights into the Physiology of Marine, Sulfate-Reducing, Filamentous Desulfonema limicola and Desulfonema magnum.</title>
        <authorList>
            <person name="Schnaars V."/>
            <person name="Wohlbrand L."/>
            <person name="Scheve S."/>
            <person name="Hinrichs C."/>
            <person name="Reinhardt R."/>
            <person name="Rabus R."/>
        </authorList>
    </citation>
    <scope>NUCLEOTIDE SEQUENCE</scope>
    <source>
        <strain evidence="1">4be13</strain>
    </source>
</reference>
<organism evidence="1 2">
    <name type="scientific">Desulfonema magnum</name>
    <dbReference type="NCBI Taxonomy" id="45655"/>
    <lineage>
        <taxon>Bacteria</taxon>
        <taxon>Pseudomonadati</taxon>
        <taxon>Thermodesulfobacteriota</taxon>
        <taxon>Desulfobacteria</taxon>
        <taxon>Desulfobacterales</taxon>
        <taxon>Desulfococcaceae</taxon>
        <taxon>Desulfonema</taxon>
    </lineage>
</organism>
<dbReference type="AlphaFoldDB" id="A0A975BX85"/>
<protein>
    <submittedName>
        <fullName evidence="1">Uncharacterized protein</fullName>
    </submittedName>
</protein>
<keyword evidence="2" id="KW-1185">Reference proteome</keyword>
<accession>A0A975BX85</accession>
<dbReference type="Proteomes" id="UP000663722">
    <property type="component" value="Chromosome"/>
</dbReference>
<evidence type="ECO:0000313" key="2">
    <source>
        <dbReference type="Proteomes" id="UP000663722"/>
    </source>
</evidence>